<dbReference type="HOGENOM" id="CLU_652637_0_0_1"/>
<dbReference type="KEGG" id="lgi:LOTGIDRAFT_157205"/>
<dbReference type="RefSeq" id="XP_009047222.1">
    <property type="nucleotide sequence ID" value="XM_009048974.1"/>
</dbReference>
<keyword evidence="3" id="KW-1185">Reference proteome</keyword>
<gene>
    <name evidence="2" type="ORF">LOTGIDRAFT_157205</name>
</gene>
<dbReference type="OrthoDB" id="8964652at2759"/>
<dbReference type="Proteomes" id="UP000030746">
    <property type="component" value="Unassembled WGS sequence"/>
</dbReference>
<protein>
    <submittedName>
        <fullName evidence="2">Uncharacterized protein</fullName>
    </submittedName>
</protein>
<evidence type="ECO:0000313" key="2">
    <source>
        <dbReference type="EMBL" id="ESP02064.1"/>
    </source>
</evidence>
<organism evidence="2 3">
    <name type="scientific">Lottia gigantea</name>
    <name type="common">Giant owl limpet</name>
    <dbReference type="NCBI Taxonomy" id="225164"/>
    <lineage>
        <taxon>Eukaryota</taxon>
        <taxon>Metazoa</taxon>
        <taxon>Spiralia</taxon>
        <taxon>Lophotrochozoa</taxon>
        <taxon>Mollusca</taxon>
        <taxon>Gastropoda</taxon>
        <taxon>Patellogastropoda</taxon>
        <taxon>Lottioidea</taxon>
        <taxon>Lottiidae</taxon>
        <taxon>Lottia</taxon>
    </lineage>
</organism>
<feature type="region of interest" description="Disordered" evidence="1">
    <location>
        <begin position="398"/>
        <end position="421"/>
    </location>
</feature>
<accession>V4ADH6</accession>
<dbReference type="PANTHER" id="PTHR36159:SF1">
    <property type="entry name" value="RETROVIRUS-RELATED POL POLYPROTEIN FROM TRANSPOSON 412-LIKE PROTEIN"/>
    <property type="match status" value="1"/>
</dbReference>
<proteinExistence type="predicted"/>
<evidence type="ECO:0000256" key="1">
    <source>
        <dbReference type="SAM" id="MobiDB-lite"/>
    </source>
</evidence>
<sequence>MCFVKYRDYLQSPTVGSKSQLNDGGRITFEINSLSNWLLLSDAYFRCDFKIKDGTQNQLPQTNTTLENNFFPSLFSEMVLEAGSNAIETIKHPGEFDTMLKTVLYPKDFNSVSGWIPDVGDGSVLKEPVRNVANDADLDRVRVVARNTIERVARAANHGFEKRVLQYNNIVENNRWGNYVNWKLYPLFGLLEHRKVSIGLPHKIHLQREINDDKIFFGENGSDAKLEKTNLQLFIPVITPSFEVETRIFNSLTKDIEIAFLLRNTCLRHLAILTLQQQGQPAFTFKRKVSELDSFIRPAMKTSAVDANIRSLNRTWLCKVTQVLIDHYQTTLQEKLTTIRTKSLSSPAVDRIVSHALSWARRSYGKRLTQAVISKFYQTINETKTRVTISLPTEMVTTPAPSRATTLPNQTPKTSPKFTYS</sequence>
<dbReference type="EMBL" id="KB200329">
    <property type="protein sequence ID" value="ESP02064.1"/>
    <property type="molecule type" value="Genomic_DNA"/>
</dbReference>
<dbReference type="AlphaFoldDB" id="V4ADH6"/>
<dbReference type="PANTHER" id="PTHR36159">
    <property type="entry name" value="PROTEIN CBG23766"/>
    <property type="match status" value="1"/>
</dbReference>
<dbReference type="GeneID" id="20237266"/>
<name>V4ADH6_LOTGI</name>
<evidence type="ECO:0000313" key="3">
    <source>
        <dbReference type="Proteomes" id="UP000030746"/>
    </source>
</evidence>
<reference evidence="2 3" key="1">
    <citation type="journal article" date="2013" name="Nature">
        <title>Insights into bilaterian evolution from three spiralian genomes.</title>
        <authorList>
            <person name="Simakov O."/>
            <person name="Marletaz F."/>
            <person name="Cho S.J."/>
            <person name="Edsinger-Gonzales E."/>
            <person name="Havlak P."/>
            <person name="Hellsten U."/>
            <person name="Kuo D.H."/>
            <person name="Larsson T."/>
            <person name="Lv J."/>
            <person name="Arendt D."/>
            <person name="Savage R."/>
            <person name="Osoegawa K."/>
            <person name="de Jong P."/>
            <person name="Grimwood J."/>
            <person name="Chapman J.A."/>
            <person name="Shapiro H."/>
            <person name="Aerts A."/>
            <person name="Otillar R.P."/>
            <person name="Terry A.Y."/>
            <person name="Boore J.L."/>
            <person name="Grigoriev I.V."/>
            <person name="Lindberg D.R."/>
            <person name="Seaver E.C."/>
            <person name="Weisblat D.A."/>
            <person name="Putnam N.H."/>
            <person name="Rokhsar D.S."/>
        </authorList>
    </citation>
    <scope>NUCLEOTIDE SEQUENCE [LARGE SCALE GENOMIC DNA]</scope>
</reference>
<dbReference type="CTD" id="20237266"/>